<evidence type="ECO:0000313" key="7">
    <source>
        <dbReference type="EMBL" id="KAF5348495.1"/>
    </source>
</evidence>
<dbReference type="InterPro" id="IPR036291">
    <property type="entry name" value="NAD(P)-bd_dom_sf"/>
</dbReference>
<dbReference type="PROSITE" id="PS00455">
    <property type="entry name" value="AMP_BINDING"/>
    <property type="match status" value="1"/>
</dbReference>
<feature type="domain" description="Thioester reductase (TE)" evidence="6">
    <location>
        <begin position="694"/>
        <end position="775"/>
    </location>
</feature>
<dbReference type="InterPro" id="IPR020845">
    <property type="entry name" value="AMP-binding_CS"/>
</dbReference>
<dbReference type="EMBL" id="JAACJO010000019">
    <property type="protein sequence ID" value="KAF5348495.1"/>
    <property type="molecule type" value="Genomic_DNA"/>
</dbReference>
<gene>
    <name evidence="7" type="ORF">D9756_009661</name>
</gene>
<keyword evidence="8" id="KW-1185">Reference proteome</keyword>
<dbReference type="OrthoDB" id="429813at2759"/>
<evidence type="ECO:0000259" key="5">
    <source>
        <dbReference type="Pfam" id="PF00501"/>
    </source>
</evidence>
<evidence type="ECO:0000313" key="8">
    <source>
        <dbReference type="Proteomes" id="UP000559027"/>
    </source>
</evidence>
<protein>
    <recommendedName>
        <fullName evidence="9">Carrier domain-containing protein</fullName>
    </recommendedName>
</protein>
<keyword evidence="3" id="KW-0175">Coiled coil</keyword>
<dbReference type="InterPro" id="IPR013120">
    <property type="entry name" value="FAR_NAD-bd"/>
</dbReference>
<dbReference type="SUPFAM" id="SSF51735">
    <property type="entry name" value="NAD(P)-binding Rossmann-fold domains"/>
    <property type="match status" value="1"/>
</dbReference>
<dbReference type="InterPro" id="IPR006162">
    <property type="entry name" value="Ppantetheine_attach_site"/>
</dbReference>
<proteinExistence type="predicted"/>
<evidence type="ECO:0000256" key="3">
    <source>
        <dbReference type="SAM" id="Coils"/>
    </source>
</evidence>
<feature type="coiled-coil region" evidence="3">
    <location>
        <begin position="650"/>
        <end position="677"/>
    </location>
</feature>
<dbReference type="AlphaFoldDB" id="A0A8H5CV85"/>
<sequence>MSPVLAGSTFIRPHLNLGYGDDHLVEFVAKHNPDHIFGQQYRANDANPCVITFSQFATAVERVSAWLVNVGATTGRTEREVTVPPVALLLGSDVTLFMYMCALLRIGTPVLIISARLTPVAILHLLKKTNPSALLVSGQVSHSVKETIEVYESQKPEGFVLPQVVDSLGYEEFLNPTGALAEYPIPPKYPVFSREDLGAFIMHSSGTTGLPKPISHSQTYPLIFAACHRFPEQNEPFRYQASTLPLYHGYGLLATTLSLSIGLPFILPPATVIPTGKSTLAMLKASGARYLLSVPSILEDIIRLPGNAGLEALRELEVVAIGGAAMKENVGAELVANGVNLLNHWGATEIGAIAPIERVPRGYDWHYLMPRTDIGLRFVPMEDGSNTYRLIGRAPGWDNDFVVQDLLEAHPQNAKHVKILGRADDLIVLATGEKVRPTTMEQTVSEHPDVKDVLAFGEGQASLGLVVELKASSTWDVTNSEAVETLRASLDPFLAKGNSFMDHHGKITREMLIFTRQDSDRRLLRSDKGSFVRKANWAQFDKDIKEAYERADMLNATPLPLPSSVNTAAAGSDDTVDFFEIGMDSLQATRLRRAILNGLKVTQGLPTPVTELDSDFIFENSSTEKLFNAVKKVMEGGYDADGETKEVKRVRAMEEMVEKYREELASYADIAAEARAKRKALSSADYDDRKVVLLTGSTGSLGCFLLARIASDPSVKKLYCLNRATPGVDVTERQQSLMKKRGAEMDEECWEKVEVLESEPSKLDLGLGEAKYNESTSIATSLPSSHTSRPSPTSSVSPSKAPPPSLLRPPTRVLFASSIAVVGRFPILNPEGPLEVPEEPLDAVNTAEFGYPEAKWVCERVGMAADELYGQDDALVKASSVRIGQMTGPEGSGAWNESEHFPLLVHSSAALKVVPALSGSLSWIPVNRAGDAITEMLFSKTFRPIYHMENPSRQSWEGLIDNLSSILGDVPKVPFAEWLQKVKSAGEEKNPAYRVINFLENDFVRMSSGVVILRTAETKLDSPAIVKSTSIDRRHLEEYVAYWRRIGAMQ</sequence>
<dbReference type="PANTHER" id="PTHR43439:SF2">
    <property type="entry name" value="ENZYME, PUTATIVE (JCVI)-RELATED"/>
    <property type="match status" value="1"/>
</dbReference>
<dbReference type="Gene3D" id="3.40.50.720">
    <property type="entry name" value="NAD(P)-binding Rossmann-like Domain"/>
    <property type="match status" value="2"/>
</dbReference>
<feature type="domain" description="AMP-dependent synthetase/ligase" evidence="5">
    <location>
        <begin position="47"/>
        <end position="364"/>
    </location>
</feature>
<dbReference type="InterPro" id="IPR000873">
    <property type="entry name" value="AMP-dep_synth/lig_dom"/>
</dbReference>
<feature type="region of interest" description="Disordered" evidence="4">
    <location>
        <begin position="776"/>
        <end position="807"/>
    </location>
</feature>
<dbReference type="Proteomes" id="UP000559027">
    <property type="component" value="Unassembled WGS sequence"/>
</dbReference>
<dbReference type="PROSITE" id="PS00012">
    <property type="entry name" value="PHOSPHOPANTETHEINE"/>
    <property type="match status" value="1"/>
</dbReference>
<evidence type="ECO:0000256" key="4">
    <source>
        <dbReference type="SAM" id="MobiDB-lite"/>
    </source>
</evidence>
<dbReference type="InterPro" id="IPR042099">
    <property type="entry name" value="ANL_N_sf"/>
</dbReference>
<feature type="compositionally biased region" description="Low complexity" evidence="4">
    <location>
        <begin position="781"/>
        <end position="799"/>
    </location>
</feature>
<evidence type="ECO:0000256" key="2">
    <source>
        <dbReference type="ARBA" id="ARBA00022553"/>
    </source>
</evidence>
<dbReference type="Pfam" id="PF23562">
    <property type="entry name" value="AMP-binding_C_3"/>
    <property type="match status" value="1"/>
</dbReference>
<keyword evidence="2" id="KW-0597">Phosphoprotein</keyword>
<reference evidence="7 8" key="1">
    <citation type="journal article" date="2020" name="ISME J.">
        <title>Uncovering the hidden diversity of litter-decomposition mechanisms in mushroom-forming fungi.</title>
        <authorList>
            <person name="Floudas D."/>
            <person name="Bentzer J."/>
            <person name="Ahren D."/>
            <person name="Johansson T."/>
            <person name="Persson P."/>
            <person name="Tunlid A."/>
        </authorList>
    </citation>
    <scope>NUCLEOTIDE SEQUENCE [LARGE SCALE GENOMIC DNA]</scope>
    <source>
        <strain evidence="7 8">CBS 146.42</strain>
    </source>
</reference>
<comment type="caution">
    <text evidence="7">The sequence shown here is derived from an EMBL/GenBank/DDBJ whole genome shotgun (WGS) entry which is preliminary data.</text>
</comment>
<accession>A0A8H5CV85</accession>
<dbReference type="Pfam" id="PF07993">
    <property type="entry name" value="NAD_binding_4"/>
    <property type="match status" value="1"/>
</dbReference>
<organism evidence="7 8">
    <name type="scientific">Leucocoprinus leucothites</name>
    <dbReference type="NCBI Taxonomy" id="201217"/>
    <lineage>
        <taxon>Eukaryota</taxon>
        <taxon>Fungi</taxon>
        <taxon>Dikarya</taxon>
        <taxon>Basidiomycota</taxon>
        <taxon>Agaricomycotina</taxon>
        <taxon>Agaricomycetes</taxon>
        <taxon>Agaricomycetidae</taxon>
        <taxon>Agaricales</taxon>
        <taxon>Agaricineae</taxon>
        <taxon>Agaricaceae</taxon>
        <taxon>Leucocoprinus</taxon>
    </lineage>
</organism>
<dbReference type="SUPFAM" id="SSF56801">
    <property type="entry name" value="Acetyl-CoA synthetase-like"/>
    <property type="match status" value="1"/>
</dbReference>
<keyword evidence="1" id="KW-0596">Phosphopantetheine</keyword>
<evidence type="ECO:0000259" key="6">
    <source>
        <dbReference type="Pfam" id="PF07993"/>
    </source>
</evidence>
<dbReference type="PANTHER" id="PTHR43439">
    <property type="entry name" value="PHENYLACETATE-COENZYME A LIGASE"/>
    <property type="match status" value="1"/>
</dbReference>
<dbReference type="Pfam" id="PF00501">
    <property type="entry name" value="AMP-binding"/>
    <property type="match status" value="1"/>
</dbReference>
<dbReference type="InterPro" id="IPR051414">
    <property type="entry name" value="Adenylate-forming_Reductase"/>
</dbReference>
<evidence type="ECO:0000256" key="1">
    <source>
        <dbReference type="ARBA" id="ARBA00022450"/>
    </source>
</evidence>
<name>A0A8H5CV85_9AGAR</name>
<evidence type="ECO:0008006" key="9">
    <source>
        <dbReference type="Google" id="ProtNLM"/>
    </source>
</evidence>
<dbReference type="Gene3D" id="3.40.50.12780">
    <property type="entry name" value="N-terminal domain of ligase-like"/>
    <property type="match status" value="1"/>
</dbReference>